<reference evidence="2 3" key="2">
    <citation type="submission" date="2024-06" db="EMBL/GenBank/DDBJ databases">
        <title>Thioclava kandeliae sp. nov. from a rhizosphere soil sample of Kandelia candel in a mangrove.</title>
        <authorList>
            <person name="Mu T."/>
        </authorList>
    </citation>
    <scope>NUCLEOTIDE SEQUENCE [LARGE SCALE GENOMIC DNA]</scope>
    <source>
        <strain evidence="2 3">CPCC 100088</strain>
    </source>
</reference>
<organism evidence="2 3">
    <name type="scientific">Thioclava kandeliae</name>
    <dbReference type="NCBI Taxonomy" id="3070818"/>
    <lineage>
        <taxon>Bacteria</taxon>
        <taxon>Pseudomonadati</taxon>
        <taxon>Pseudomonadota</taxon>
        <taxon>Alphaproteobacteria</taxon>
        <taxon>Rhodobacterales</taxon>
        <taxon>Paracoccaceae</taxon>
        <taxon>Thioclava</taxon>
    </lineage>
</organism>
<name>A0ABV1SJ36_9RHOB</name>
<feature type="compositionally biased region" description="Basic and acidic residues" evidence="1">
    <location>
        <begin position="148"/>
        <end position="157"/>
    </location>
</feature>
<gene>
    <name evidence="2" type="ORF">VSX56_12820</name>
</gene>
<keyword evidence="3" id="KW-1185">Reference proteome</keyword>
<evidence type="ECO:0000313" key="3">
    <source>
        <dbReference type="Proteomes" id="UP001438953"/>
    </source>
</evidence>
<proteinExistence type="predicted"/>
<accession>A0ABV1SJ36</accession>
<evidence type="ECO:0000313" key="2">
    <source>
        <dbReference type="EMBL" id="MER5172656.1"/>
    </source>
</evidence>
<dbReference type="Proteomes" id="UP001438953">
    <property type="component" value="Unassembled WGS sequence"/>
</dbReference>
<dbReference type="EMBL" id="JAYWLC010000009">
    <property type="protein sequence ID" value="MER5172656.1"/>
    <property type="molecule type" value="Genomic_DNA"/>
</dbReference>
<comment type="caution">
    <text evidence="2">The sequence shown here is derived from an EMBL/GenBank/DDBJ whole genome shotgun (WGS) entry which is preliminary data.</text>
</comment>
<sequence>MFNMSYDQKDLERGLLSVEKEQVPYATMLALNETASDVLKHVQDRMDVVFDRPTKFTKNAFQVWRATKSNLSAAVQERPSVGSRHYLKRQETGGARGQTGIEKLLAGRLAYDGVIAAALPASGAKLDSYGNWSRGERNQVLSQLMAQRDSRSNETDRSRKRKGSKRATYFVPKNGALSPGVWRRDRSGDLAPVLTFVDAMPHYDMRLGFYDGAQEVFDARFAENFRAAFAKAMATRR</sequence>
<protein>
    <submittedName>
        <fullName evidence="2">Uncharacterized protein</fullName>
    </submittedName>
</protein>
<dbReference type="RefSeq" id="WP_350937608.1">
    <property type="nucleotide sequence ID" value="NZ_JAYWLC010000009.1"/>
</dbReference>
<evidence type="ECO:0000256" key="1">
    <source>
        <dbReference type="SAM" id="MobiDB-lite"/>
    </source>
</evidence>
<feature type="region of interest" description="Disordered" evidence="1">
    <location>
        <begin position="144"/>
        <end position="167"/>
    </location>
</feature>
<reference evidence="2 3" key="1">
    <citation type="submission" date="2024-01" db="EMBL/GenBank/DDBJ databases">
        <authorList>
            <person name="Deng Y."/>
            <person name="Su J."/>
        </authorList>
    </citation>
    <scope>NUCLEOTIDE SEQUENCE [LARGE SCALE GENOMIC DNA]</scope>
    <source>
        <strain evidence="2 3">CPCC 100088</strain>
    </source>
</reference>